<geneLocation type="plasmid" evidence="1">
    <name>pG426-FII</name>
</geneLocation>
<accession>A0A6H0A368</accession>
<protein>
    <submittedName>
        <fullName evidence="1">Uncharacterized protein</fullName>
    </submittedName>
</protein>
<proteinExistence type="predicted"/>
<keyword evidence="1" id="KW-0614">Plasmid</keyword>
<dbReference type="EMBL" id="MN842294">
    <property type="protein sequence ID" value="QIS34366.1"/>
    <property type="molecule type" value="Genomic_DNA"/>
</dbReference>
<dbReference type="RefSeq" id="WP_181726299.1">
    <property type="nucleotide sequence ID" value="NZ_JASGNS010000002.1"/>
</dbReference>
<sequence length="112" mass="12612">MNDNELNRIPATALKVMAAQIEERGGRVFFRGNNDRASLAAAALWQFARLSGLDDDSESLDTVLSDFLGDMLHLCEQCWTGGEGEARFNAALQMARMHFEQENDKDDEETNW</sequence>
<name>A0A6H0A368_9ENTR</name>
<reference evidence="1" key="1">
    <citation type="submission" date="2019-12" db="EMBL/GenBank/DDBJ databases">
        <title>Compelete sequence of Tn6502.</title>
        <authorList>
            <person name="Zhou D."/>
        </authorList>
    </citation>
    <scope>NUCLEOTIDE SEQUENCE</scope>
    <source>
        <strain evidence="1">G426</strain>
        <plasmid evidence="1">pG426-FII</plasmid>
    </source>
</reference>
<dbReference type="AlphaFoldDB" id="A0A6H0A368"/>
<evidence type="ECO:0000313" key="1">
    <source>
        <dbReference type="EMBL" id="QIS34366.1"/>
    </source>
</evidence>
<organism evidence="1">
    <name type="scientific">Leclercia adecarboxylata</name>
    <dbReference type="NCBI Taxonomy" id="83655"/>
    <lineage>
        <taxon>Bacteria</taxon>
        <taxon>Pseudomonadati</taxon>
        <taxon>Pseudomonadota</taxon>
        <taxon>Gammaproteobacteria</taxon>
        <taxon>Enterobacterales</taxon>
        <taxon>Enterobacteriaceae</taxon>
        <taxon>Leclercia</taxon>
    </lineage>
</organism>